<dbReference type="Proteomes" id="UP000433366">
    <property type="component" value="Unassembled WGS sequence"/>
</dbReference>
<sequence length="378" mass="43706">MGLLSDLFKSNRKTAEQLGLSIVSASKKTHIKRLAINSCIELIAKTVSQVEFKIKDNNKYTKDSMYYKLNVKPNINESATQFWQKAIYKLLYDNELLIIQNDSEDLLVADSYHVTEYAHVPNIYSQVRIGDFEYTRTFNSNDVIHIKYNNENSESILNELYGDYGDLFARFIEFQMRKSQVRSIVKIDSKWGNDKERRAKVNKFIQDIYQNFKDKSFAIVPEQEGIQYKEQTLSQAANSVDDVDKVGKQFLNNCAIKFGIPVQLLTGDIAEVDQNMKRFIKMTIKPLLQLIVTELNAKLFDEKQYLNDSKIIANTLPITFDSIFDMANQIDKLVASSVFVGNEIRRELGYEESKDELMNEHLVTKNYQTLKQLREGVS</sequence>
<reference evidence="1 4" key="1">
    <citation type="submission" date="2015-04" db="EMBL/GenBank/DDBJ databases">
        <authorList>
            <person name="Syromyatnikov M.Y."/>
            <person name="Popov V.N."/>
        </authorList>
    </citation>
    <scope>NUCLEOTIDE SEQUENCE [LARGE SCALE GENOMIC DNA]</scope>
    <source>
        <strain evidence="1 4">AH1</strain>
    </source>
</reference>
<dbReference type="Proteomes" id="UP000039437">
    <property type="component" value="Unassembled WGS sequence"/>
</dbReference>
<evidence type="ECO:0000313" key="1">
    <source>
        <dbReference type="EMBL" id="CRI20745.1"/>
    </source>
</evidence>
<evidence type="ECO:0000313" key="2">
    <source>
        <dbReference type="EMBL" id="MVI56371.1"/>
    </source>
</evidence>
<evidence type="ECO:0000313" key="3">
    <source>
        <dbReference type="EMBL" id="MVL44870.1"/>
    </source>
</evidence>
<name>A0A0U1MUR7_STAAU</name>
<proteinExistence type="predicted"/>
<dbReference type="NCBIfam" id="TIGR01537">
    <property type="entry name" value="portal_HK97"/>
    <property type="match status" value="1"/>
</dbReference>
<dbReference type="EMBL" id="WPRH01000593">
    <property type="protein sequence ID" value="MVI56371.1"/>
    <property type="molecule type" value="Genomic_DNA"/>
</dbReference>
<dbReference type="EMBL" id="CVOQ01000040">
    <property type="protein sequence ID" value="CRI20745.1"/>
    <property type="molecule type" value="Genomic_DNA"/>
</dbReference>
<dbReference type="AlphaFoldDB" id="A0A0U1MUR7"/>
<dbReference type="Proteomes" id="UP000434412">
    <property type="component" value="Unassembled WGS sequence"/>
</dbReference>
<gene>
    <name evidence="1" type="ORF">BN1321_450024</name>
    <name evidence="2" type="ORF">GO793_10970</name>
    <name evidence="3" type="ORF">GO941_05120</name>
</gene>
<evidence type="ECO:0000313" key="4">
    <source>
        <dbReference type="Proteomes" id="UP000039437"/>
    </source>
</evidence>
<dbReference type="InterPro" id="IPR006944">
    <property type="entry name" value="Phage/GTA_portal"/>
</dbReference>
<dbReference type="EMBL" id="WPVZ01000332">
    <property type="protein sequence ID" value="MVL44870.1"/>
    <property type="molecule type" value="Genomic_DNA"/>
</dbReference>
<dbReference type="InterPro" id="IPR006427">
    <property type="entry name" value="Portal_HK97"/>
</dbReference>
<evidence type="ECO:0000313" key="5">
    <source>
        <dbReference type="Proteomes" id="UP000433366"/>
    </source>
</evidence>
<reference evidence="5 6" key="2">
    <citation type="submission" date="2019-11" db="EMBL/GenBank/DDBJ databases">
        <title>Implementation of targeted gown and glove precautions to prevent Staphylococcus aureus acquisition in community-based nursing homes.</title>
        <authorList>
            <person name="Stine O.C."/>
        </authorList>
    </citation>
    <scope>NUCLEOTIDE SEQUENCE [LARGE SCALE GENOMIC DNA]</scope>
    <source>
        <strain evidence="3 6">S_2023.LVRQ.AN</strain>
        <strain evidence="2 5">S_4031.LGMP.AI</strain>
    </source>
</reference>
<protein>
    <submittedName>
        <fullName evidence="1 2">Phage portal protein</fullName>
    </submittedName>
</protein>
<evidence type="ECO:0000313" key="6">
    <source>
        <dbReference type="Proteomes" id="UP000434412"/>
    </source>
</evidence>
<dbReference type="Pfam" id="PF04860">
    <property type="entry name" value="Phage_portal"/>
    <property type="match status" value="1"/>
</dbReference>
<accession>A0A0U1MUR7</accession>
<dbReference type="RefSeq" id="WP_000523760.1">
    <property type="nucleotide sequence ID" value="NZ_CP089497.1"/>
</dbReference>
<organism evidence="1 4">
    <name type="scientific">Staphylococcus aureus</name>
    <dbReference type="NCBI Taxonomy" id="1280"/>
    <lineage>
        <taxon>Bacteria</taxon>
        <taxon>Bacillati</taxon>
        <taxon>Bacillota</taxon>
        <taxon>Bacilli</taxon>
        <taxon>Bacillales</taxon>
        <taxon>Staphylococcaceae</taxon>
        <taxon>Staphylococcus</taxon>
    </lineage>
</organism>
<dbReference type="PATRIC" id="fig|1280.3385.peg.2316"/>